<evidence type="ECO:0000313" key="1">
    <source>
        <dbReference type="EMBL" id="KAF8781975.1"/>
    </source>
</evidence>
<dbReference type="AlphaFoldDB" id="A0A8T0EUH9"/>
<comment type="caution">
    <text evidence="1">The sequence shown here is derived from an EMBL/GenBank/DDBJ whole genome shotgun (WGS) entry which is preliminary data.</text>
</comment>
<keyword evidence="2" id="KW-1185">Reference proteome</keyword>
<protein>
    <submittedName>
        <fullName evidence="1">Uncharacterized protein</fullName>
    </submittedName>
</protein>
<evidence type="ECO:0000313" key="2">
    <source>
        <dbReference type="Proteomes" id="UP000807504"/>
    </source>
</evidence>
<dbReference type="EMBL" id="JABXBU010001863">
    <property type="protein sequence ID" value="KAF8781975.1"/>
    <property type="molecule type" value="Genomic_DNA"/>
</dbReference>
<reference evidence="1" key="2">
    <citation type="submission" date="2020-06" db="EMBL/GenBank/DDBJ databases">
        <authorList>
            <person name="Sheffer M."/>
        </authorList>
    </citation>
    <scope>NUCLEOTIDE SEQUENCE</scope>
</reference>
<gene>
    <name evidence="1" type="ORF">HNY73_012313</name>
</gene>
<organism evidence="1 2">
    <name type="scientific">Argiope bruennichi</name>
    <name type="common">Wasp spider</name>
    <name type="synonym">Aranea bruennichi</name>
    <dbReference type="NCBI Taxonomy" id="94029"/>
    <lineage>
        <taxon>Eukaryota</taxon>
        <taxon>Metazoa</taxon>
        <taxon>Ecdysozoa</taxon>
        <taxon>Arthropoda</taxon>
        <taxon>Chelicerata</taxon>
        <taxon>Arachnida</taxon>
        <taxon>Araneae</taxon>
        <taxon>Araneomorphae</taxon>
        <taxon>Entelegynae</taxon>
        <taxon>Araneoidea</taxon>
        <taxon>Araneidae</taxon>
        <taxon>Argiope</taxon>
    </lineage>
</organism>
<reference evidence="1" key="1">
    <citation type="journal article" date="2020" name="bioRxiv">
        <title>Chromosome-level reference genome of the European wasp spider Argiope bruennichi: a resource for studies on range expansion and evolutionary adaptation.</title>
        <authorList>
            <person name="Sheffer M.M."/>
            <person name="Hoppe A."/>
            <person name="Krehenwinkel H."/>
            <person name="Uhl G."/>
            <person name="Kuss A.W."/>
            <person name="Jensen L."/>
            <person name="Jensen C."/>
            <person name="Gillespie R.G."/>
            <person name="Hoff K.J."/>
            <person name="Prost S."/>
        </authorList>
    </citation>
    <scope>NUCLEOTIDE SEQUENCE</scope>
</reference>
<dbReference type="Proteomes" id="UP000807504">
    <property type="component" value="Unassembled WGS sequence"/>
</dbReference>
<sequence length="219" mass="24225">MHCWRHGAMVAPEYSKGQEKEEDGWGVAAHGINAAATIPIYLLVSTKIWFRSFVIRRFSSIYRSISWSLCGAECVLQKKGQLCDMERVSSGRCRNDPPISICNGASNIMARLPRSVAQLSLHGDSPAMPLKQMVSLPERVLVFCSGGLGLILLLQCHLSEKTTLAQRKTPDCICQPISEGGGTSPRGVATARKKRQKGFLPRQLFAFFYVLRDTQKQNG</sequence>
<accession>A0A8T0EUH9</accession>
<proteinExistence type="predicted"/>
<name>A0A8T0EUH9_ARGBR</name>